<feature type="transmembrane region" description="Helical" evidence="2">
    <location>
        <begin position="50"/>
        <end position="74"/>
    </location>
</feature>
<dbReference type="RefSeq" id="WP_183770014.1">
    <property type="nucleotide sequence ID" value="NZ_JACIDK010000001.1"/>
</dbReference>
<proteinExistence type="predicted"/>
<keyword evidence="2" id="KW-0472">Membrane</keyword>
<organism evidence="3 4">
    <name type="scientific">Phenylobacterium haematophilum</name>
    <dbReference type="NCBI Taxonomy" id="98513"/>
    <lineage>
        <taxon>Bacteria</taxon>
        <taxon>Pseudomonadati</taxon>
        <taxon>Pseudomonadota</taxon>
        <taxon>Alphaproteobacteria</taxon>
        <taxon>Caulobacterales</taxon>
        <taxon>Caulobacteraceae</taxon>
        <taxon>Phenylobacterium</taxon>
    </lineage>
</organism>
<dbReference type="EMBL" id="JACIDK010000001">
    <property type="protein sequence ID" value="MBB3890149.1"/>
    <property type="molecule type" value="Genomic_DNA"/>
</dbReference>
<evidence type="ECO:0000313" key="4">
    <source>
        <dbReference type="Proteomes" id="UP000530564"/>
    </source>
</evidence>
<feature type="region of interest" description="Disordered" evidence="1">
    <location>
        <begin position="1"/>
        <end position="20"/>
    </location>
</feature>
<gene>
    <name evidence="3" type="ORF">GGQ61_000846</name>
</gene>
<keyword evidence="2" id="KW-1133">Transmembrane helix</keyword>
<keyword evidence="4" id="KW-1185">Reference proteome</keyword>
<dbReference type="Proteomes" id="UP000530564">
    <property type="component" value="Unassembled WGS sequence"/>
</dbReference>
<accession>A0A839ZWL6</accession>
<keyword evidence="2" id="KW-0812">Transmembrane</keyword>
<evidence type="ECO:0000313" key="3">
    <source>
        <dbReference type="EMBL" id="MBB3890149.1"/>
    </source>
</evidence>
<evidence type="ECO:0000256" key="2">
    <source>
        <dbReference type="SAM" id="Phobius"/>
    </source>
</evidence>
<comment type="caution">
    <text evidence="3">The sequence shown here is derived from an EMBL/GenBank/DDBJ whole genome shotgun (WGS) entry which is preliminary data.</text>
</comment>
<name>A0A839ZWL6_9CAUL</name>
<sequence length="97" mass="10170">MNHSLDELVEGLKSQGPDRDLSQLEPAVWRRIGGARIEREPAFGFAPVRMASVVMALVVGAAVGSASAVAAAAAPKETSVFALDSRLAPSTLLEARR</sequence>
<protein>
    <submittedName>
        <fullName evidence="3">Uncharacterized protein</fullName>
    </submittedName>
</protein>
<evidence type="ECO:0000256" key="1">
    <source>
        <dbReference type="SAM" id="MobiDB-lite"/>
    </source>
</evidence>
<reference evidence="3 4" key="1">
    <citation type="submission" date="2020-08" db="EMBL/GenBank/DDBJ databases">
        <title>Genomic Encyclopedia of Type Strains, Phase IV (KMG-IV): sequencing the most valuable type-strain genomes for metagenomic binning, comparative biology and taxonomic classification.</title>
        <authorList>
            <person name="Goeker M."/>
        </authorList>
    </citation>
    <scope>NUCLEOTIDE SEQUENCE [LARGE SCALE GENOMIC DNA]</scope>
    <source>
        <strain evidence="3 4">DSM 21793</strain>
    </source>
</reference>
<dbReference type="AlphaFoldDB" id="A0A839ZWL6"/>